<gene>
    <name evidence="4" type="ORF">PM02_09440</name>
</gene>
<dbReference type="EMBL" id="JEMU01000007">
    <property type="protein sequence ID" value="KAJ03302.1"/>
    <property type="molecule type" value="Genomic_DNA"/>
</dbReference>
<dbReference type="Gene3D" id="2.120.10.30">
    <property type="entry name" value="TolB, C-terminal domain"/>
    <property type="match status" value="1"/>
</dbReference>
<name>A0A061SR05_9RHOB</name>
<dbReference type="Proteomes" id="UP000027337">
    <property type="component" value="Unassembled WGS sequence"/>
</dbReference>
<dbReference type="InterPro" id="IPR017996">
    <property type="entry name" value="MRJP/yellow-related"/>
</dbReference>
<reference evidence="4 5" key="1">
    <citation type="journal article" date="2014" name="Genome Announc.">
        <title>Draft Genome Sequences of Two Isolates of the Roseobacter Group, Sulfitobacter sp. Strains 3SOLIMAR09 and 1FIGIMAR09, from Harbors of Mallorca Island (Mediterranean Sea).</title>
        <authorList>
            <person name="Mas-Llado M."/>
            <person name="Pina-Villalonga J.M."/>
            <person name="Brunet-Galmes I."/>
            <person name="Nogales B."/>
            <person name="Bosch R."/>
        </authorList>
    </citation>
    <scope>NUCLEOTIDE SEQUENCE [LARGE SCALE GENOMIC DNA]</scope>
    <source>
        <strain evidence="4 5">1FIGIMAR09</strain>
    </source>
</reference>
<keyword evidence="3" id="KW-0812">Transmembrane</keyword>
<feature type="transmembrane region" description="Helical" evidence="3">
    <location>
        <begin position="6"/>
        <end position="26"/>
    </location>
</feature>
<dbReference type="STRING" id="83219.PM02_09440"/>
<evidence type="ECO:0000313" key="5">
    <source>
        <dbReference type="Proteomes" id="UP000027337"/>
    </source>
</evidence>
<organism evidence="4 5">
    <name type="scientific">Sulfitobacter mediterraneus</name>
    <dbReference type="NCBI Taxonomy" id="83219"/>
    <lineage>
        <taxon>Bacteria</taxon>
        <taxon>Pseudomonadati</taxon>
        <taxon>Pseudomonadota</taxon>
        <taxon>Alphaproteobacteria</taxon>
        <taxon>Rhodobacterales</taxon>
        <taxon>Roseobacteraceae</taxon>
        <taxon>Sulfitobacter</taxon>
    </lineage>
</organism>
<dbReference type="RefSeq" id="WP_037907683.1">
    <property type="nucleotide sequence ID" value="NZ_JEMU01000007.1"/>
</dbReference>
<dbReference type="GO" id="GO:0005576">
    <property type="term" value="C:extracellular region"/>
    <property type="evidence" value="ECO:0007669"/>
    <property type="project" value="UniProtKB-SubCell"/>
</dbReference>
<dbReference type="InterPro" id="IPR011042">
    <property type="entry name" value="6-blade_b-propeller_TolB-like"/>
</dbReference>
<keyword evidence="2" id="KW-0964">Secreted</keyword>
<accession>A0A061SR05</accession>
<dbReference type="Pfam" id="PF03022">
    <property type="entry name" value="MRJP"/>
    <property type="match status" value="1"/>
</dbReference>
<evidence type="ECO:0000256" key="1">
    <source>
        <dbReference type="ARBA" id="ARBA00004613"/>
    </source>
</evidence>
<dbReference type="SUPFAM" id="SSF101898">
    <property type="entry name" value="NHL repeat"/>
    <property type="match status" value="1"/>
</dbReference>
<keyword evidence="3" id="KW-0472">Membrane</keyword>
<comment type="caution">
    <text evidence="4">The sequence shown here is derived from an EMBL/GenBank/DDBJ whole genome shotgun (WGS) entry which is preliminary data.</text>
</comment>
<sequence length="376" mass="40585">MKIIKWALMGLTGMVIVTLLAIKLIYGLGRPYPDVSTPPLRSDAEPAIALPLPPGMVAAGPQGRIFFTYHPFHRPQDHAEHLVFEWTSSGAVPLAPDLAAQLHGVFGITVDRQNRLWAVRPGAMEGRPTQVLAIDIDSGKLAFEHTFPDGVGGFAQDLRVSADGRYVYLADTGLLRFTDAALLVLDTQTNEVREALVGHETTAPQNWVMRRTDGSAYRLGYGLISFQVGVDGLELSKDGKWLIYAAMSHDTVYRVPTALLTNFGSRPEDIENAIETLGPAPMSDGIALTAAGAVILTDVENGGLAVLEDGKLQTLVALDGVDWADSVTLAPNGDIWFTDSRLTDLLDPFGNPASAEVMQQSAPYAIYRIPANRLAE</sequence>
<evidence type="ECO:0000256" key="2">
    <source>
        <dbReference type="ARBA" id="ARBA00022525"/>
    </source>
</evidence>
<evidence type="ECO:0000256" key="3">
    <source>
        <dbReference type="SAM" id="Phobius"/>
    </source>
</evidence>
<proteinExistence type="predicted"/>
<evidence type="ECO:0008006" key="6">
    <source>
        <dbReference type="Google" id="ProtNLM"/>
    </source>
</evidence>
<dbReference type="AlphaFoldDB" id="A0A061SR05"/>
<keyword evidence="3" id="KW-1133">Transmembrane helix</keyword>
<comment type="subcellular location">
    <subcellularLocation>
        <location evidence="1">Secreted</location>
    </subcellularLocation>
</comment>
<protein>
    <recommendedName>
        <fullName evidence="6">Major royal jelly protein</fullName>
    </recommendedName>
</protein>
<dbReference type="eggNOG" id="COG3386">
    <property type="taxonomic scope" value="Bacteria"/>
</dbReference>
<keyword evidence="5" id="KW-1185">Reference proteome</keyword>
<evidence type="ECO:0000313" key="4">
    <source>
        <dbReference type="EMBL" id="KAJ03302.1"/>
    </source>
</evidence>